<protein>
    <submittedName>
        <fullName evidence="1">Uncharacterized protein</fullName>
    </submittedName>
</protein>
<dbReference type="KEGG" id="azz:DEW08_23220"/>
<dbReference type="AlphaFoldDB" id="A0A2S2CWR5"/>
<keyword evidence="2" id="KW-1185">Reference proteome</keyword>
<evidence type="ECO:0000313" key="1">
    <source>
        <dbReference type="EMBL" id="AWK88952.1"/>
    </source>
</evidence>
<evidence type="ECO:0000313" key="2">
    <source>
        <dbReference type="Proteomes" id="UP000245629"/>
    </source>
</evidence>
<name>A0A2S2CWR5_9PROT</name>
<geneLocation type="plasmid" evidence="1 2">
    <name>unnamed1</name>
</geneLocation>
<reference evidence="2" key="1">
    <citation type="submission" date="2018-05" db="EMBL/GenBank/DDBJ databases">
        <title>Azospirillum thermophila sp. nov., a novel isolated from hot spring.</title>
        <authorList>
            <person name="Zhao Z."/>
        </authorList>
    </citation>
    <scope>NUCLEOTIDE SEQUENCE [LARGE SCALE GENOMIC DNA]</scope>
    <source>
        <strain evidence="2">CFH 70021</strain>
        <plasmid evidence="2">unnamed1</plasmid>
    </source>
</reference>
<dbReference type="Proteomes" id="UP000245629">
    <property type="component" value="Plasmid unnamed1"/>
</dbReference>
<sequence length="158" mass="16848">MPAPPLDDSTLDAIGVLIRAVEQARVPGVLEFRLLINALRRAAESRDERELQEAGRVFETIDPEFRARIAARATAEALAFVGRGGGRAEELQTVTVEAPKGGQRPGSSFLAAINGIRGAMADAVDSRETAKARLIAAVEQRRAAETTLIPGDPLPRSP</sequence>
<keyword evidence="1" id="KW-0614">Plasmid</keyword>
<proteinExistence type="predicted"/>
<gene>
    <name evidence="1" type="ORF">DEW08_23220</name>
</gene>
<accession>A0A2S2CWR5</accession>
<dbReference type="EMBL" id="CP029356">
    <property type="protein sequence ID" value="AWK88952.1"/>
    <property type="molecule type" value="Genomic_DNA"/>
</dbReference>
<organism evidence="1 2">
    <name type="scientific">Azospirillum thermophilum</name>
    <dbReference type="NCBI Taxonomy" id="2202148"/>
    <lineage>
        <taxon>Bacteria</taxon>
        <taxon>Pseudomonadati</taxon>
        <taxon>Pseudomonadota</taxon>
        <taxon>Alphaproteobacteria</taxon>
        <taxon>Rhodospirillales</taxon>
        <taxon>Azospirillaceae</taxon>
        <taxon>Azospirillum</taxon>
    </lineage>
</organism>
<dbReference type="OrthoDB" id="7304821at2"/>
<dbReference type="RefSeq" id="WP_109331751.1">
    <property type="nucleotide sequence ID" value="NZ_CP029356.1"/>
</dbReference>